<reference evidence="1 2" key="1">
    <citation type="journal article" date="2017" name="Int. J. Syst. Evol. Microbiol.">
        <title>Erythrobacter aquimixticola sp. nov., isolated from the junction between the ocean and a freshwater spring.</title>
        <authorList>
            <person name="Park S."/>
            <person name="Jung Y.T."/>
            <person name="Choi S.J."/>
            <person name="Yoon J.H."/>
        </authorList>
    </citation>
    <scope>NUCLEOTIDE SEQUENCE [LARGE SCALE GENOMIC DNA]</scope>
    <source>
        <strain evidence="1 2">JSSK-14</strain>
    </source>
</reference>
<evidence type="ECO:0000313" key="2">
    <source>
        <dbReference type="Proteomes" id="UP000285232"/>
    </source>
</evidence>
<proteinExistence type="predicted"/>
<sequence length="142" mass="15768">MTDRHDLARFVRAQAGIYDTALAEWQQGEKRSHWMWYVFPQIVGLGRSENARTYAIADPNEAAAYVSHDILGKRLRESADAVLEWAGRKTATGIFGPAGALKLRSSMTLFETVAPTDERFGRVLHGFFGGKRDPATSKRLAG</sequence>
<dbReference type="OrthoDB" id="9801870at2"/>
<dbReference type="InterPro" id="IPR014937">
    <property type="entry name" value="DUF1810"/>
</dbReference>
<dbReference type="InterPro" id="IPR036287">
    <property type="entry name" value="Rv1873-like_sf"/>
</dbReference>
<dbReference type="Gene3D" id="1.25.40.380">
    <property type="entry name" value="Protein of unknown function DUF1810"/>
    <property type="match status" value="1"/>
</dbReference>
<dbReference type="RefSeq" id="WP_120048968.1">
    <property type="nucleotide sequence ID" value="NZ_RAHX01000001.1"/>
</dbReference>
<dbReference type="SUPFAM" id="SSF140736">
    <property type="entry name" value="Rv1873-like"/>
    <property type="match status" value="1"/>
</dbReference>
<name>A0A419RW01_9SPHN</name>
<dbReference type="Proteomes" id="UP000285232">
    <property type="component" value="Unassembled WGS sequence"/>
</dbReference>
<gene>
    <name evidence="1" type="ORF">D6201_11910</name>
</gene>
<accession>A0A419RW01</accession>
<dbReference type="AlphaFoldDB" id="A0A419RW01"/>
<dbReference type="PIRSF" id="PIRSF008546">
    <property type="entry name" value="UCP008546"/>
    <property type="match status" value="1"/>
</dbReference>
<evidence type="ECO:0000313" key="1">
    <source>
        <dbReference type="EMBL" id="RJY09958.1"/>
    </source>
</evidence>
<protein>
    <submittedName>
        <fullName evidence="1">DUF1810 family protein</fullName>
    </submittedName>
</protein>
<dbReference type="EMBL" id="RAHX01000001">
    <property type="protein sequence ID" value="RJY09958.1"/>
    <property type="molecule type" value="Genomic_DNA"/>
</dbReference>
<dbReference type="Pfam" id="PF08837">
    <property type="entry name" value="DUF1810"/>
    <property type="match status" value="1"/>
</dbReference>
<organism evidence="1 2">
    <name type="scientific">Aurantiacibacter aquimixticola</name>
    <dbReference type="NCBI Taxonomy" id="1958945"/>
    <lineage>
        <taxon>Bacteria</taxon>
        <taxon>Pseudomonadati</taxon>
        <taxon>Pseudomonadota</taxon>
        <taxon>Alphaproteobacteria</taxon>
        <taxon>Sphingomonadales</taxon>
        <taxon>Erythrobacteraceae</taxon>
        <taxon>Aurantiacibacter</taxon>
    </lineage>
</organism>
<comment type="caution">
    <text evidence="1">The sequence shown here is derived from an EMBL/GenBank/DDBJ whole genome shotgun (WGS) entry which is preliminary data.</text>
</comment>
<keyword evidence="2" id="KW-1185">Reference proteome</keyword>